<organism evidence="2 3">
    <name type="scientific">Pseudomonas syringae</name>
    <dbReference type="NCBI Taxonomy" id="317"/>
    <lineage>
        <taxon>Bacteria</taxon>
        <taxon>Pseudomonadati</taxon>
        <taxon>Pseudomonadota</taxon>
        <taxon>Gammaproteobacteria</taxon>
        <taxon>Pseudomonadales</taxon>
        <taxon>Pseudomonadaceae</taxon>
        <taxon>Pseudomonas</taxon>
    </lineage>
</organism>
<keyword evidence="2" id="KW-0808">Transferase</keyword>
<dbReference type="PATRIC" id="fig|317.174.peg.1049"/>
<reference evidence="2 3" key="1">
    <citation type="submission" date="2014-07" db="EMBL/GenBank/DDBJ databases">
        <title>Draft Genome Sequences of Environmental Pseudomonas syringae strains.</title>
        <authorList>
            <person name="Baltrus D.A."/>
            <person name="Berge O."/>
            <person name="Morris C."/>
        </authorList>
    </citation>
    <scope>NUCLEOTIDE SEQUENCE [LARGE SCALE GENOMIC DNA]</scope>
    <source>
        <strain evidence="2 3">CEB003</strain>
    </source>
</reference>
<keyword evidence="1" id="KW-1133">Transmembrane helix</keyword>
<dbReference type="GO" id="GO:0016780">
    <property type="term" value="F:phosphotransferase activity, for other substituted phosphate groups"/>
    <property type="evidence" value="ECO:0007669"/>
    <property type="project" value="InterPro"/>
</dbReference>
<gene>
    <name evidence="2" type="ORF">IV02_05155</name>
</gene>
<dbReference type="InterPro" id="IPR043130">
    <property type="entry name" value="CDP-OH_PTrfase_TM_dom"/>
</dbReference>
<dbReference type="GO" id="GO:0016020">
    <property type="term" value="C:membrane"/>
    <property type="evidence" value="ECO:0007669"/>
    <property type="project" value="InterPro"/>
</dbReference>
<proteinExistence type="predicted"/>
<feature type="transmembrane region" description="Helical" evidence="1">
    <location>
        <begin position="115"/>
        <end position="133"/>
    </location>
</feature>
<evidence type="ECO:0000256" key="1">
    <source>
        <dbReference type="SAM" id="Phobius"/>
    </source>
</evidence>
<evidence type="ECO:0000313" key="2">
    <source>
        <dbReference type="EMBL" id="KFE53613.1"/>
    </source>
</evidence>
<dbReference type="AlphaFoldDB" id="A0A085VDV0"/>
<protein>
    <submittedName>
        <fullName evidence="2">CDP-alcohol phosphatidyltransferase</fullName>
    </submittedName>
</protein>
<dbReference type="Proteomes" id="UP000028643">
    <property type="component" value="Unassembled WGS sequence"/>
</dbReference>
<feature type="transmembrane region" description="Helical" evidence="1">
    <location>
        <begin position="154"/>
        <end position="187"/>
    </location>
</feature>
<comment type="caution">
    <text evidence="2">The sequence shown here is derived from an EMBL/GenBank/DDBJ whole genome shotgun (WGS) entry which is preliminary data.</text>
</comment>
<sequence>MISIYQLKPRFQNLLRPLVQRLFDQGVTANQVTLSACAVSIVIGALVALFAAHHWVFVLIPLWMIVRMALNAVDGMLAREFGQQSRLGAYLNELTDVIADSALFLPFALLPDVNLLLVVMVTVWAVFSEYAGVLGPMVGASRRYDGPMGKSDRAFVFGVLGAGVAIGWLSGLWINIVLAVIAALLVYTVVNRVRRGLAETPDAAASSDEK</sequence>
<feature type="transmembrane region" description="Helical" evidence="1">
    <location>
        <begin position="41"/>
        <end position="66"/>
    </location>
</feature>
<name>A0A085VDV0_PSESX</name>
<keyword evidence="1" id="KW-0812">Transmembrane</keyword>
<accession>A0A085VDV0</accession>
<evidence type="ECO:0000313" key="3">
    <source>
        <dbReference type="Proteomes" id="UP000028643"/>
    </source>
</evidence>
<dbReference type="InterPro" id="IPR000462">
    <property type="entry name" value="CDP-OH_P_trans"/>
</dbReference>
<keyword evidence="1" id="KW-0472">Membrane</keyword>
<dbReference type="EMBL" id="JPQT01000074">
    <property type="protein sequence ID" value="KFE53613.1"/>
    <property type="molecule type" value="Genomic_DNA"/>
</dbReference>
<dbReference type="RefSeq" id="WP_047572682.1">
    <property type="nucleotide sequence ID" value="NZ_JPQT01000074.1"/>
</dbReference>
<dbReference type="Pfam" id="PF01066">
    <property type="entry name" value="CDP-OH_P_transf"/>
    <property type="match status" value="1"/>
</dbReference>
<dbReference type="GO" id="GO:0008654">
    <property type="term" value="P:phospholipid biosynthetic process"/>
    <property type="evidence" value="ECO:0007669"/>
    <property type="project" value="InterPro"/>
</dbReference>
<dbReference type="Gene3D" id="1.20.120.1760">
    <property type="match status" value="1"/>
</dbReference>